<dbReference type="Gene3D" id="2.60.40.1180">
    <property type="entry name" value="Golgi alpha-mannosidase II"/>
    <property type="match status" value="1"/>
</dbReference>
<keyword evidence="2" id="KW-0378">Hydrolase</keyword>
<dbReference type="InterPro" id="IPR017853">
    <property type="entry name" value="GH"/>
</dbReference>
<dbReference type="PANTHER" id="PTHR10357">
    <property type="entry name" value="ALPHA-AMYLASE FAMILY MEMBER"/>
    <property type="match status" value="1"/>
</dbReference>
<proteinExistence type="inferred from homology"/>
<dbReference type="InterPro" id="IPR036412">
    <property type="entry name" value="HAD-like_sf"/>
</dbReference>
<name>A0ABR9QUU7_9ACTN</name>
<dbReference type="InterPro" id="IPR006439">
    <property type="entry name" value="HAD-SF_hydro_IA"/>
</dbReference>
<dbReference type="NCBIfam" id="TIGR01509">
    <property type="entry name" value="HAD-SF-IA-v3"/>
    <property type="match status" value="1"/>
</dbReference>
<dbReference type="Pfam" id="PF00702">
    <property type="entry name" value="Hydrolase"/>
    <property type="match status" value="1"/>
</dbReference>
<evidence type="ECO:0000313" key="4">
    <source>
        <dbReference type="EMBL" id="MBE5024848.1"/>
    </source>
</evidence>
<dbReference type="Gene3D" id="3.90.400.10">
    <property type="entry name" value="Oligo-1,6-glucosidase, Domain 2"/>
    <property type="match status" value="1"/>
</dbReference>
<protein>
    <submittedName>
        <fullName evidence="4">Beta-phosphoglucomutase</fullName>
        <ecNumber evidence="4">5.4.2.6</ecNumber>
    </submittedName>
</protein>
<keyword evidence="4" id="KW-0413">Isomerase</keyword>
<dbReference type="InterPro" id="IPR010976">
    <property type="entry name" value="B-phosphoglucomutase_hydrolase"/>
</dbReference>
<evidence type="ECO:0000313" key="5">
    <source>
        <dbReference type="Proteomes" id="UP001194273"/>
    </source>
</evidence>
<dbReference type="Gene3D" id="3.20.20.80">
    <property type="entry name" value="Glycosidases"/>
    <property type="match status" value="1"/>
</dbReference>
<dbReference type="SUPFAM" id="SSF51011">
    <property type="entry name" value="Glycosyl hydrolase domain"/>
    <property type="match status" value="1"/>
</dbReference>
<dbReference type="NCBIfam" id="TIGR01990">
    <property type="entry name" value="bPGM"/>
    <property type="match status" value="1"/>
</dbReference>
<comment type="similarity">
    <text evidence="1">Belongs to the HAD-like hydrolase superfamily. CbbY/CbbZ/Gph/YieH family.</text>
</comment>
<accession>A0ABR9QUU7</accession>
<dbReference type="SFLD" id="SFLDS00003">
    <property type="entry name" value="Haloacid_Dehalogenase"/>
    <property type="match status" value="1"/>
</dbReference>
<sequence length="787" mass="88780">MRQLAPKGIIFDLDGVLCSTDRFHYEAWLSCAREVDAPFDWQINDRLRGVSRMASLEIILEGSPHSYTQEQKERLASEKNERYRALLSQMTPDDMDPAVRRTLHELRDSGVLLAVGSSSKNAPYILERLEATDLFDVVVDGSMIERSKPDPEVFLLAAELLGLAPEECLVVEDAEAGVAAALAAGMACVGVGRGAWPADCAPHARVESVSELPALLERVPREPVEVPGGRTWWKEAVVYQVYPRSFYDANGDGVGDLRGIIERLDYLSALGVDVVWLNPIYRSPGVDNGYDISDYRAILDDFGTMADFDELLAALHGRGMRLVMDLVVNHTSNQHPWFVESERDAQGPYGDFYIWREPAADGGAPNNWGGCFGGSAWTYSQERGQYYLHLFTPEQPDLNWENPRVRDEVFDMMEFWFQRGIDGFRMDVISLISKAGYEDGPVREDGLWGDYMPQCANGPRVHEYLREMNERVLSRHDDMTVGENAGVTPELACLYAGFDRDELDMVFQFELMDVDGGESRKWTADWGWSLADMKRVMTAWQETLEGRAWNALFWGNHDQPRVVSRFGDDSTPERRVRSAKMLATCLYLMQGTPYVYQGDELGMTNACFSSIDEVDDVQTRNAYVEQVGQLGVDPDEMMRIVNHRSREHARTPMPWNAEKDGGFTTGTPWRALNPNYAEINVEAELADQDSPLHYYRRLMAVRRAHDVLVYGRYALTEGTDERVWAYERELGGVRALVACNFSGDDVPFSPGEDWGRARRLISNYGDNAPTGALRGYEALVLLLEDDC</sequence>
<dbReference type="InterPro" id="IPR006047">
    <property type="entry name" value="GH13_cat_dom"/>
</dbReference>
<gene>
    <name evidence="4" type="primary">pgmB</name>
    <name evidence="4" type="ORF">INF26_08335</name>
</gene>
<dbReference type="EC" id="5.4.2.6" evidence="4"/>
<dbReference type="GO" id="GO:0008801">
    <property type="term" value="F:beta-phosphoglucomutase activity"/>
    <property type="evidence" value="ECO:0007669"/>
    <property type="project" value="UniProtKB-EC"/>
</dbReference>
<dbReference type="NCBIfam" id="TIGR02009">
    <property type="entry name" value="PGMB-YQAB-SF"/>
    <property type="match status" value="1"/>
</dbReference>
<dbReference type="RefSeq" id="WP_193530470.1">
    <property type="nucleotide sequence ID" value="NZ_JADCJZ010000003.1"/>
</dbReference>
<dbReference type="InterPro" id="IPR045857">
    <property type="entry name" value="O16G_dom_2"/>
</dbReference>
<dbReference type="NCBIfam" id="NF008183">
    <property type="entry name" value="PRK10933.1"/>
    <property type="match status" value="1"/>
</dbReference>
<reference evidence="4 5" key="1">
    <citation type="submission" date="2020-10" db="EMBL/GenBank/DDBJ databases">
        <title>ChiBAC.</title>
        <authorList>
            <person name="Zenner C."/>
            <person name="Hitch T.C.A."/>
            <person name="Clavel T."/>
        </authorList>
    </citation>
    <scope>NUCLEOTIDE SEQUENCE [LARGE SCALE GENOMIC DNA]</scope>
    <source>
        <strain evidence="4 5">DSM 107455</strain>
    </source>
</reference>
<dbReference type="InterPro" id="IPR023214">
    <property type="entry name" value="HAD_sf"/>
</dbReference>
<dbReference type="Pfam" id="PF00128">
    <property type="entry name" value="Alpha-amylase"/>
    <property type="match status" value="1"/>
</dbReference>
<dbReference type="PANTHER" id="PTHR10357:SF184">
    <property type="entry name" value="OLIGO-1,6-GLUCOSIDASE 1"/>
    <property type="match status" value="1"/>
</dbReference>
<dbReference type="SUPFAM" id="SSF51445">
    <property type="entry name" value="(Trans)glycosidases"/>
    <property type="match status" value="1"/>
</dbReference>
<dbReference type="Proteomes" id="UP001194273">
    <property type="component" value="Unassembled WGS sequence"/>
</dbReference>
<dbReference type="Gene3D" id="3.40.50.1000">
    <property type="entry name" value="HAD superfamily/HAD-like"/>
    <property type="match status" value="1"/>
</dbReference>
<dbReference type="EMBL" id="JADCJZ010000003">
    <property type="protein sequence ID" value="MBE5024848.1"/>
    <property type="molecule type" value="Genomic_DNA"/>
</dbReference>
<dbReference type="SFLD" id="SFLDG01129">
    <property type="entry name" value="C1.5:_HAD__Beta-PGM__Phosphata"/>
    <property type="match status" value="1"/>
</dbReference>
<comment type="caution">
    <text evidence="4">The sequence shown here is derived from an EMBL/GenBank/DDBJ whole genome shotgun (WGS) entry which is preliminary data.</text>
</comment>
<feature type="domain" description="Glycosyl hydrolase family 13 catalytic" evidence="3">
    <location>
        <begin position="240"/>
        <end position="650"/>
    </location>
</feature>
<dbReference type="SUPFAM" id="SSF56784">
    <property type="entry name" value="HAD-like"/>
    <property type="match status" value="1"/>
</dbReference>
<keyword evidence="5" id="KW-1185">Reference proteome</keyword>
<organism evidence="4 5">
    <name type="scientific">Thermophilibacter gallinarum</name>
    <dbReference type="NCBI Taxonomy" id="2779357"/>
    <lineage>
        <taxon>Bacteria</taxon>
        <taxon>Bacillati</taxon>
        <taxon>Actinomycetota</taxon>
        <taxon>Coriobacteriia</taxon>
        <taxon>Coriobacteriales</taxon>
        <taxon>Atopobiaceae</taxon>
        <taxon>Thermophilibacter</taxon>
    </lineage>
</organism>
<dbReference type="SMART" id="SM00642">
    <property type="entry name" value="Aamy"/>
    <property type="match status" value="1"/>
</dbReference>
<evidence type="ECO:0000259" key="3">
    <source>
        <dbReference type="SMART" id="SM00642"/>
    </source>
</evidence>
<dbReference type="Gene3D" id="1.10.150.240">
    <property type="entry name" value="Putative phosphatase, domain 2"/>
    <property type="match status" value="1"/>
</dbReference>
<dbReference type="InterPro" id="IPR013780">
    <property type="entry name" value="Glyco_hydro_b"/>
</dbReference>
<dbReference type="CDD" id="cd11333">
    <property type="entry name" value="AmyAc_SI_OligoGlu_DGase"/>
    <property type="match status" value="1"/>
</dbReference>
<evidence type="ECO:0000256" key="2">
    <source>
        <dbReference type="ARBA" id="ARBA00022801"/>
    </source>
</evidence>
<dbReference type="SFLD" id="SFLDG01135">
    <property type="entry name" value="C1.5.6:_HAD__Beta-PGM__Phospha"/>
    <property type="match status" value="1"/>
</dbReference>
<evidence type="ECO:0000256" key="1">
    <source>
        <dbReference type="ARBA" id="ARBA00006171"/>
    </source>
</evidence>
<dbReference type="InterPro" id="IPR010972">
    <property type="entry name" value="Beta-PGM"/>
</dbReference>
<dbReference type="InterPro" id="IPR023198">
    <property type="entry name" value="PGP-like_dom2"/>
</dbReference>
<dbReference type="PRINTS" id="PR00413">
    <property type="entry name" value="HADHALOGNASE"/>
</dbReference>